<gene>
    <name evidence="1" type="ORF">IFM89_009504</name>
</gene>
<evidence type="ECO:0000313" key="1">
    <source>
        <dbReference type="EMBL" id="KAF9591896.1"/>
    </source>
</evidence>
<dbReference type="OrthoDB" id="594804at2759"/>
<organism evidence="1 2">
    <name type="scientific">Coptis chinensis</name>
    <dbReference type="NCBI Taxonomy" id="261450"/>
    <lineage>
        <taxon>Eukaryota</taxon>
        <taxon>Viridiplantae</taxon>
        <taxon>Streptophyta</taxon>
        <taxon>Embryophyta</taxon>
        <taxon>Tracheophyta</taxon>
        <taxon>Spermatophyta</taxon>
        <taxon>Magnoliopsida</taxon>
        <taxon>Ranunculales</taxon>
        <taxon>Ranunculaceae</taxon>
        <taxon>Coptidoideae</taxon>
        <taxon>Coptis</taxon>
    </lineage>
</organism>
<keyword evidence="2" id="KW-1185">Reference proteome</keyword>
<protein>
    <recommendedName>
        <fullName evidence="3">FBD domain-containing protein</fullName>
    </recommendedName>
</protein>
<name>A0A835LLP5_9MAGN</name>
<evidence type="ECO:0008006" key="3">
    <source>
        <dbReference type="Google" id="ProtNLM"/>
    </source>
</evidence>
<reference evidence="1 2" key="1">
    <citation type="submission" date="2020-10" db="EMBL/GenBank/DDBJ databases">
        <title>The Coptis chinensis genome and diversification of protoberbering-type alkaloids.</title>
        <authorList>
            <person name="Wang B."/>
            <person name="Shu S."/>
            <person name="Song C."/>
            <person name="Liu Y."/>
        </authorList>
    </citation>
    <scope>NUCLEOTIDE SEQUENCE [LARGE SCALE GENOMIC DNA]</scope>
    <source>
        <strain evidence="1">HL-2020</strain>
        <tissue evidence="1">Leaf</tissue>
    </source>
</reference>
<dbReference type="Proteomes" id="UP000631114">
    <property type="component" value="Unassembled WGS sequence"/>
</dbReference>
<evidence type="ECO:0000313" key="2">
    <source>
        <dbReference type="Proteomes" id="UP000631114"/>
    </source>
</evidence>
<accession>A0A835LLP5</accession>
<comment type="caution">
    <text evidence="1">The sequence shown here is derived from an EMBL/GenBank/DDBJ whole genome shotgun (WGS) entry which is preliminary data.</text>
</comment>
<dbReference type="AlphaFoldDB" id="A0A835LLP5"/>
<sequence>MQFLAFLLGRSPHLKYLSVNQSCRNDCTNCPISSVSNSYWRSQNLEFIHQLECTEISVCCPGENAFELMKYLICNGRKLQLLVVGYSERMWGRERVVERVRKIKEESGFSRVGLCYCSRP</sequence>
<dbReference type="EMBL" id="JADFTS010000008">
    <property type="protein sequence ID" value="KAF9591896.1"/>
    <property type="molecule type" value="Genomic_DNA"/>
</dbReference>
<proteinExistence type="predicted"/>